<proteinExistence type="predicted"/>
<reference evidence="1 2" key="1">
    <citation type="submission" date="2017-11" db="EMBL/GenBank/DDBJ databases">
        <title>The genome of Rhizophagus clarus HR1 reveals common genetic basis of auxotrophy among arbuscular mycorrhizal fungi.</title>
        <authorList>
            <person name="Kobayashi Y."/>
        </authorList>
    </citation>
    <scope>NUCLEOTIDE SEQUENCE [LARGE SCALE GENOMIC DNA]</scope>
    <source>
        <strain evidence="1 2">HR1</strain>
    </source>
</reference>
<evidence type="ECO:0000313" key="2">
    <source>
        <dbReference type="Proteomes" id="UP000247702"/>
    </source>
</evidence>
<dbReference type="AlphaFoldDB" id="A0A2Z6RA55"/>
<gene>
    <name evidence="1" type="ORF">RclHR1_16320003</name>
</gene>
<protein>
    <submittedName>
        <fullName evidence="1">Uncharacterized protein</fullName>
    </submittedName>
</protein>
<dbReference type="Proteomes" id="UP000247702">
    <property type="component" value="Unassembled WGS sequence"/>
</dbReference>
<name>A0A2Z6RA55_9GLOM</name>
<comment type="caution">
    <text evidence="1">The sequence shown here is derived from an EMBL/GenBank/DDBJ whole genome shotgun (WGS) entry which is preliminary data.</text>
</comment>
<sequence>MVKLSNWLKVNLKNNIVNTLEETIEGLFRLNPPIKKTVVNKKKALQSSMKNLLCNNEKLRNEYGTLNKWLIEKEEKKRKLNVINETRRAIFKKARISSSVVNIDTSGTSINHAEFKRYNEKS</sequence>
<organism evidence="1 2">
    <name type="scientific">Rhizophagus clarus</name>
    <dbReference type="NCBI Taxonomy" id="94130"/>
    <lineage>
        <taxon>Eukaryota</taxon>
        <taxon>Fungi</taxon>
        <taxon>Fungi incertae sedis</taxon>
        <taxon>Mucoromycota</taxon>
        <taxon>Glomeromycotina</taxon>
        <taxon>Glomeromycetes</taxon>
        <taxon>Glomerales</taxon>
        <taxon>Glomeraceae</taxon>
        <taxon>Rhizophagus</taxon>
    </lineage>
</organism>
<evidence type="ECO:0000313" key="1">
    <source>
        <dbReference type="EMBL" id="GBB89598.1"/>
    </source>
</evidence>
<keyword evidence="2" id="KW-1185">Reference proteome</keyword>
<dbReference type="EMBL" id="BEXD01000705">
    <property type="protein sequence ID" value="GBB89598.1"/>
    <property type="molecule type" value="Genomic_DNA"/>
</dbReference>
<accession>A0A2Z6RA55</accession>